<gene>
    <name evidence="7" type="ORF">GGR06_002562</name>
</gene>
<sequence>MPQQLKLANQVCFPVYMLAKEIVSRYRPFLDKLDITYPQYLVLLVLWEEDGQTVSQIGEKLNLDSGTLTPLLKRMEQKQLIVRTRNIEDERSVNITLTQPGKELREKALAVPQKLVEAMKVSTEELMQLKKIIDHILSKVETKER</sequence>
<evidence type="ECO:0000256" key="5">
    <source>
        <dbReference type="ARBA" id="ARBA00023163"/>
    </source>
</evidence>
<evidence type="ECO:0000259" key="6">
    <source>
        <dbReference type="PROSITE" id="PS50995"/>
    </source>
</evidence>
<dbReference type="PRINTS" id="PR00598">
    <property type="entry name" value="HTHMARR"/>
</dbReference>
<dbReference type="PROSITE" id="PS50995">
    <property type="entry name" value="HTH_MARR_2"/>
    <property type="match status" value="1"/>
</dbReference>
<keyword evidence="2" id="KW-0963">Cytoplasm</keyword>
<dbReference type="InterPro" id="IPR000835">
    <property type="entry name" value="HTH_MarR-typ"/>
</dbReference>
<keyword evidence="4 7" id="KW-0238">DNA-binding</keyword>
<evidence type="ECO:0000256" key="3">
    <source>
        <dbReference type="ARBA" id="ARBA00023015"/>
    </source>
</evidence>
<proteinExistence type="predicted"/>
<dbReference type="RefSeq" id="WP_044163474.1">
    <property type="nucleotide sequence ID" value="NZ_JACIER010000010.1"/>
</dbReference>
<dbReference type="GO" id="GO:0003700">
    <property type="term" value="F:DNA-binding transcription factor activity"/>
    <property type="evidence" value="ECO:0007669"/>
    <property type="project" value="InterPro"/>
</dbReference>
<dbReference type="PANTHER" id="PTHR33164">
    <property type="entry name" value="TRANSCRIPTIONAL REGULATOR, MARR FAMILY"/>
    <property type="match status" value="1"/>
</dbReference>
<dbReference type="Proteomes" id="UP000560658">
    <property type="component" value="Unassembled WGS sequence"/>
</dbReference>
<dbReference type="SUPFAM" id="SSF46785">
    <property type="entry name" value="Winged helix' DNA-binding domain"/>
    <property type="match status" value="1"/>
</dbReference>
<protein>
    <submittedName>
        <fullName evidence="7">DNA-binding MarR family transcriptional regulator</fullName>
    </submittedName>
</protein>
<dbReference type="SMART" id="SM00347">
    <property type="entry name" value="HTH_MARR"/>
    <property type="match status" value="1"/>
</dbReference>
<dbReference type="InterPro" id="IPR036388">
    <property type="entry name" value="WH-like_DNA-bd_sf"/>
</dbReference>
<dbReference type="FunFam" id="1.10.10.10:FF:000163">
    <property type="entry name" value="MarR family transcriptional regulator"/>
    <property type="match status" value="1"/>
</dbReference>
<dbReference type="InterPro" id="IPR036390">
    <property type="entry name" value="WH_DNA-bd_sf"/>
</dbReference>
<dbReference type="EMBL" id="JACIER010000010">
    <property type="protein sequence ID" value="MBB4044764.1"/>
    <property type="molecule type" value="Genomic_DNA"/>
</dbReference>
<dbReference type="GO" id="GO:0003677">
    <property type="term" value="F:DNA binding"/>
    <property type="evidence" value="ECO:0007669"/>
    <property type="project" value="UniProtKB-KW"/>
</dbReference>
<dbReference type="Pfam" id="PF22381">
    <property type="entry name" value="Staph_reg_Sar_Rot"/>
    <property type="match status" value="1"/>
</dbReference>
<accession>A0A840D5I0</accession>
<organism evidence="7 8">
    <name type="scientific">Bacteroides reticulotermitis</name>
    <dbReference type="NCBI Taxonomy" id="1133319"/>
    <lineage>
        <taxon>Bacteria</taxon>
        <taxon>Pseudomonadati</taxon>
        <taxon>Bacteroidota</taxon>
        <taxon>Bacteroidia</taxon>
        <taxon>Bacteroidales</taxon>
        <taxon>Bacteroidaceae</taxon>
        <taxon>Bacteroides</taxon>
    </lineage>
</organism>
<comment type="subcellular location">
    <subcellularLocation>
        <location evidence="1">Cytoplasm</location>
    </subcellularLocation>
</comment>
<dbReference type="GO" id="GO:0005737">
    <property type="term" value="C:cytoplasm"/>
    <property type="evidence" value="ECO:0007669"/>
    <property type="project" value="UniProtKB-SubCell"/>
</dbReference>
<dbReference type="InterPro" id="IPR039422">
    <property type="entry name" value="MarR/SlyA-like"/>
</dbReference>
<evidence type="ECO:0000313" key="7">
    <source>
        <dbReference type="EMBL" id="MBB4044764.1"/>
    </source>
</evidence>
<dbReference type="AlphaFoldDB" id="A0A840D5I0"/>
<evidence type="ECO:0000313" key="8">
    <source>
        <dbReference type="Proteomes" id="UP000560658"/>
    </source>
</evidence>
<evidence type="ECO:0000256" key="1">
    <source>
        <dbReference type="ARBA" id="ARBA00004496"/>
    </source>
</evidence>
<keyword evidence="5" id="KW-0804">Transcription</keyword>
<keyword evidence="3" id="KW-0805">Transcription regulation</keyword>
<dbReference type="Gene3D" id="1.10.10.10">
    <property type="entry name" value="Winged helix-like DNA-binding domain superfamily/Winged helix DNA-binding domain"/>
    <property type="match status" value="1"/>
</dbReference>
<name>A0A840D5I0_9BACE</name>
<feature type="domain" description="HTH marR-type" evidence="6">
    <location>
        <begin position="8"/>
        <end position="138"/>
    </location>
</feature>
<keyword evidence="8" id="KW-1185">Reference proteome</keyword>
<dbReference type="PANTHER" id="PTHR33164:SF5">
    <property type="entry name" value="ORGANIC HYDROPEROXIDE RESISTANCE TRANSCRIPTIONAL REGULATOR"/>
    <property type="match status" value="1"/>
</dbReference>
<reference evidence="7" key="1">
    <citation type="submission" date="2020-08" db="EMBL/GenBank/DDBJ databases">
        <title>Genomic Encyclopedia of Type Strains, Phase IV (KMG-IV): sequencing the most valuable type-strain genomes for metagenomic binning, comparative biology and taxonomic classification.</title>
        <authorList>
            <person name="Goeker M."/>
        </authorList>
    </citation>
    <scope>NUCLEOTIDE SEQUENCE [LARGE SCALE GENOMIC DNA]</scope>
    <source>
        <strain evidence="7">DSM 105720</strain>
    </source>
</reference>
<comment type="caution">
    <text evidence="7">The sequence shown here is derived from an EMBL/GenBank/DDBJ whole genome shotgun (WGS) entry which is preliminary data.</text>
</comment>
<dbReference type="GO" id="GO:0006950">
    <property type="term" value="P:response to stress"/>
    <property type="evidence" value="ECO:0007669"/>
    <property type="project" value="TreeGrafter"/>
</dbReference>
<evidence type="ECO:0000256" key="4">
    <source>
        <dbReference type="ARBA" id="ARBA00023125"/>
    </source>
</evidence>
<evidence type="ECO:0000256" key="2">
    <source>
        <dbReference type="ARBA" id="ARBA00022490"/>
    </source>
</evidence>
<dbReference type="InterPro" id="IPR055166">
    <property type="entry name" value="Transc_reg_Sar_Rot_HTH"/>
</dbReference>